<evidence type="ECO:0000256" key="9">
    <source>
        <dbReference type="SAM" id="Phobius"/>
    </source>
</evidence>
<reference evidence="12" key="1">
    <citation type="journal article" date="2019" name="Int. J. Syst. Evol. Microbiol.">
        <title>The Global Catalogue of Microorganisms (GCM) 10K type strain sequencing project: providing services to taxonomists for standard genome sequencing and annotation.</title>
        <authorList>
            <consortium name="The Broad Institute Genomics Platform"/>
            <consortium name="The Broad Institute Genome Sequencing Center for Infectious Disease"/>
            <person name="Wu L."/>
            <person name="Ma J."/>
        </authorList>
    </citation>
    <scope>NUCLEOTIDE SEQUENCE [LARGE SCALE GENOMIC DNA]</scope>
    <source>
        <strain evidence="12">CGMCC 4.7237</strain>
    </source>
</reference>
<dbReference type="InterPro" id="IPR036259">
    <property type="entry name" value="MFS_trans_sf"/>
</dbReference>
<comment type="caution">
    <text evidence="11">The sequence shown here is derived from an EMBL/GenBank/DDBJ whole genome shotgun (WGS) entry which is preliminary data.</text>
</comment>
<feature type="transmembrane region" description="Helical" evidence="9">
    <location>
        <begin position="75"/>
        <end position="94"/>
    </location>
</feature>
<dbReference type="PRINTS" id="PR01036">
    <property type="entry name" value="TCRTETB"/>
</dbReference>
<feature type="transmembrane region" description="Helical" evidence="9">
    <location>
        <begin position="353"/>
        <end position="371"/>
    </location>
</feature>
<feature type="transmembrane region" description="Helical" evidence="9">
    <location>
        <begin position="329"/>
        <end position="347"/>
    </location>
</feature>
<evidence type="ECO:0000256" key="7">
    <source>
        <dbReference type="ARBA" id="ARBA00023251"/>
    </source>
</evidence>
<keyword evidence="3" id="KW-1003">Cell membrane</keyword>
<evidence type="ECO:0000313" key="11">
    <source>
        <dbReference type="EMBL" id="MFC4035048.1"/>
    </source>
</evidence>
<feature type="transmembrane region" description="Helical" evidence="9">
    <location>
        <begin position="106"/>
        <end position="126"/>
    </location>
</feature>
<feature type="transmembrane region" description="Helical" evidence="9">
    <location>
        <begin position="301"/>
        <end position="322"/>
    </location>
</feature>
<evidence type="ECO:0000256" key="8">
    <source>
        <dbReference type="SAM" id="MobiDB-lite"/>
    </source>
</evidence>
<gene>
    <name evidence="11" type="ORF">ACFO3J_26775</name>
</gene>
<dbReference type="Proteomes" id="UP001595765">
    <property type="component" value="Unassembled WGS sequence"/>
</dbReference>
<dbReference type="Pfam" id="PF07690">
    <property type="entry name" value="MFS_1"/>
    <property type="match status" value="1"/>
</dbReference>
<dbReference type="PANTHER" id="PTHR42718">
    <property type="entry name" value="MAJOR FACILITATOR SUPERFAMILY MULTIDRUG TRANSPORTER MFSC"/>
    <property type="match status" value="1"/>
</dbReference>
<evidence type="ECO:0000256" key="1">
    <source>
        <dbReference type="ARBA" id="ARBA00004651"/>
    </source>
</evidence>
<keyword evidence="2" id="KW-0813">Transport</keyword>
<feature type="transmembrane region" description="Helical" evidence="9">
    <location>
        <begin position="133"/>
        <end position="154"/>
    </location>
</feature>
<dbReference type="RefSeq" id="WP_386434292.1">
    <property type="nucleotide sequence ID" value="NZ_JBHSBB010000019.1"/>
</dbReference>
<dbReference type="CDD" id="cd17321">
    <property type="entry name" value="MFS_MMR_MDR_like"/>
    <property type="match status" value="1"/>
</dbReference>
<feature type="transmembrane region" description="Helical" evidence="9">
    <location>
        <begin position="476"/>
        <end position="499"/>
    </location>
</feature>
<accession>A0ABV8HSK2</accession>
<evidence type="ECO:0000256" key="2">
    <source>
        <dbReference type="ARBA" id="ARBA00022448"/>
    </source>
</evidence>
<feature type="transmembrane region" description="Helical" evidence="9">
    <location>
        <begin position="198"/>
        <end position="216"/>
    </location>
</feature>
<keyword evidence="12" id="KW-1185">Reference proteome</keyword>
<proteinExistence type="predicted"/>
<organism evidence="11 12">
    <name type="scientific">Streptomyces polygonati</name>
    <dbReference type="NCBI Taxonomy" id="1617087"/>
    <lineage>
        <taxon>Bacteria</taxon>
        <taxon>Bacillati</taxon>
        <taxon>Actinomycetota</taxon>
        <taxon>Actinomycetes</taxon>
        <taxon>Kitasatosporales</taxon>
        <taxon>Streptomycetaceae</taxon>
        <taxon>Streptomyces</taxon>
    </lineage>
</organism>
<keyword evidence="4 9" id="KW-0812">Transmembrane</keyword>
<feature type="transmembrane region" description="Helical" evidence="9">
    <location>
        <begin position="264"/>
        <end position="289"/>
    </location>
</feature>
<dbReference type="PANTHER" id="PTHR42718:SF42">
    <property type="entry name" value="EXPORT PROTEIN"/>
    <property type="match status" value="1"/>
</dbReference>
<keyword evidence="6 9" id="KW-0472">Membrane</keyword>
<comment type="subcellular location">
    <subcellularLocation>
        <location evidence="1">Cell membrane</location>
        <topology evidence="1">Multi-pass membrane protein</topology>
    </subcellularLocation>
</comment>
<keyword evidence="5 9" id="KW-1133">Transmembrane helix</keyword>
<protein>
    <submittedName>
        <fullName evidence="11">MFS transporter</fullName>
    </submittedName>
</protein>
<evidence type="ECO:0000259" key="10">
    <source>
        <dbReference type="PROSITE" id="PS50850"/>
    </source>
</evidence>
<evidence type="ECO:0000256" key="5">
    <source>
        <dbReference type="ARBA" id="ARBA00022989"/>
    </source>
</evidence>
<sequence length="522" mass="53942">MIRTPSKPLVLVALLLASFVINLDTTLVNVALPTLTRELGASTAQLQWVVDAYNLVFAALLLTSGSLSDRFGRKGMLMAGLLVFGAASFVGGFARSPAELITARAVMGLGAAMTFPATLALLTGVFTSRKERALSIGLWGATAGMAIALGPIVGGFLLEHYSWSSIFYALGPVSVAVVALVVLFVPRSKSPAPHRLDFAGLVLSAGFMGLLVYTVIQAPDRGWASAGSLLGFAAALLLLVMFIVGERRAAQPMLDVRLFKDMRFSAASASVTVAFFTLFGFIFLITQFFQFVRTYSPLSTGVHLLPVAVSVGVGSVLGTRLAVRVGTKAIVTAGLALQAIFYLWVAGDISPTLSYGIIAVQMVVYGLGMGLTSAPATESIMGAVAADQAGVGSAINDSTRLLGGTLGVAVIGSVYATLYDSRLDNALPASLPPQLTHLAHQSVGSAFGVSSQLAAHGQPAMADAVRQAATQAFDHGLSIGCVVAGLVAVAGALLASAFLPAQPPQQSAPEHRPVELADTPGR</sequence>
<feature type="transmembrane region" description="Helical" evidence="9">
    <location>
        <begin position="46"/>
        <end position="63"/>
    </location>
</feature>
<evidence type="ECO:0000256" key="6">
    <source>
        <dbReference type="ARBA" id="ARBA00023136"/>
    </source>
</evidence>
<dbReference type="NCBIfam" id="TIGR00711">
    <property type="entry name" value="efflux_EmrB"/>
    <property type="match status" value="1"/>
</dbReference>
<feature type="transmembrane region" description="Helical" evidence="9">
    <location>
        <begin position="222"/>
        <end position="244"/>
    </location>
</feature>
<dbReference type="Gene3D" id="1.20.1720.10">
    <property type="entry name" value="Multidrug resistance protein D"/>
    <property type="match status" value="2"/>
</dbReference>
<keyword evidence="7" id="KW-0046">Antibiotic resistance</keyword>
<dbReference type="PROSITE" id="PS50850">
    <property type="entry name" value="MFS"/>
    <property type="match status" value="1"/>
</dbReference>
<dbReference type="InterPro" id="IPR011701">
    <property type="entry name" value="MFS"/>
</dbReference>
<feature type="region of interest" description="Disordered" evidence="8">
    <location>
        <begin position="502"/>
        <end position="522"/>
    </location>
</feature>
<evidence type="ECO:0000256" key="3">
    <source>
        <dbReference type="ARBA" id="ARBA00022475"/>
    </source>
</evidence>
<dbReference type="InterPro" id="IPR004638">
    <property type="entry name" value="EmrB-like"/>
</dbReference>
<evidence type="ECO:0000256" key="4">
    <source>
        <dbReference type="ARBA" id="ARBA00022692"/>
    </source>
</evidence>
<evidence type="ECO:0000313" key="12">
    <source>
        <dbReference type="Proteomes" id="UP001595765"/>
    </source>
</evidence>
<name>A0ABV8HSK2_9ACTN</name>
<dbReference type="InterPro" id="IPR020846">
    <property type="entry name" value="MFS_dom"/>
</dbReference>
<feature type="domain" description="Major facilitator superfamily (MFS) profile" evidence="10">
    <location>
        <begin position="10"/>
        <end position="503"/>
    </location>
</feature>
<dbReference type="SUPFAM" id="SSF103473">
    <property type="entry name" value="MFS general substrate transporter"/>
    <property type="match status" value="1"/>
</dbReference>
<feature type="compositionally biased region" description="Basic and acidic residues" evidence="8">
    <location>
        <begin position="509"/>
        <end position="522"/>
    </location>
</feature>
<feature type="transmembrane region" description="Helical" evidence="9">
    <location>
        <begin position="166"/>
        <end position="186"/>
    </location>
</feature>
<dbReference type="EMBL" id="JBHSBB010000019">
    <property type="protein sequence ID" value="MFC4035048.1"/>
    <property type="molecule type" value="Genomic_DNA"/>
</dbReference>